<sequence>LHDVINNLRQKLARQIKQYREENQTLTADYKRIVVQHFAIVDAEHFLAVWLMNEEEAKQLIRKAFNADSVIHAQQLGLHWIEPDSWFLHNVGPIVHCKKMKSANELAQEVIKSETSKSPQEVSSPSVGSPQEEKPSSPKERGKEAPEAEPEIKALWSISAKTVKHILELLCDESGFLIESKLRGLLQPLEKADRTLMKLDSIFSALSIDSEEDVYQMTEFFLSFKAQQAQTDQDVEALVADMMAEEELPEGEDREADASEEEASAVSEEEVKDPVDSAVPLSPTYMHPNDILKALKAFMVSPLGPIYPHILSSPSIQPHFDSEGKVDHRDGWTASAEQRTPDVAPAISPVPGECGVADPTHPLTESAVEFHMTCSSTGGLGAA</sequence>
<name>A0ABQ7SZR1_PHRPL</name>
<comment type="caution">
    <text evidence="3">The sequence shown here is derived from an EMBL/GenBank/DDBJ whole genome shotgun (WGS) entry which is preliminary data.</text>
</comment>
<dbReference type="Proteomes" id="UP000826234">
    <property type="component" value="Unassembled WGS sequence"/>
</dbReference>
<feature type="coiled-coil region" evidence="1">
    <location>
        <begin position="2"/>
        <end position="36"/>
    </location>
</feature>
<dbReference type="PANTHER" id="PTHR21625:SF1">
    <property type="entry name" value="DYNEIN REGULATORY COMPLEX PROTEIN 1"/>
    <property type="match status" value="1"/>
</dbReference>
<evidence type="ECO:0000313" key="4">
    <source>
        <dbReference type="Proteomes" id="UP000826234"/>
    </source>
</evidence>
<keyword evidence="1" id="KW-0175">Coiled coil</keyword>
<keyword evidence="4" id="KW-1185">Reference proteome</keyword>
<feature type="compositionally biased region" description="Polar residues" evidence="2">
    <location>
        <begin position="116"/>
        <end position="129"/>
    </location>
</feature>
<evidence type="ECO:0000256" key="2">
    <source>
        <dbReference type="SAM" id="MobiDB-lite"/>
    </source>
</evidence>
<accession>A0ABQ7SZR1</accession>
<feature type="compositionally biased region" description="Acidic residues" evidence="2">
    <location>
        <begin position="247"/>
        <end position="271"/>
    </location>
</feature>
<evidence type="ECO:0000313" key="3">
    <source>
        <dbReference type="EMBL" id="KAH0622932.1"/>
    </source>
</evidence>
<feature type="region of interest" description="Disordered" evidence="2">
    <location>
        <begin position="110"/>
        <end position="150"/>
    </location>
</feature>
<feature type="region of interest" description="Disordered" evidence="2">
    <location>
        <begin position="247"/>
        <end position="277"/>
    </location>
</feature>
<dbReference type="EMBL" id="JAIPUX010003289">
    <property type="protein sequence ID" value="KAH0622932.1"/>
    <property type="molecule type" value="Genomic_DNA"/>
</dbReference>
<feature type="non-terminal residue" evidence="3">
    <location>
        <position position="1"/>
    </location>
</feature>
<feature type="compositionally biased region" description="Basic and acidic residues" evidence="2">
    <location>
        <begin position="131"/>
        <end position="150"/>
    </location>
</feature>
<reference evidence="3 4" key="1">
    <citation type="journal article" date="2022" name="Gigascience">
        <title>A chromosome-level genome assembly and annotation of the desert horned lizard, Phrynosoma platyrhinos, provides insight into chromosomal rearrangements among reptiles.</title>
        <authorList>
            <person name="Koochekian N."/>
            <person name="Ascanio A."/>
            <person name="Farleigh K."/>
            <person name="Card D.C."/>
            <person name="Schield D.R."/>
            <person name="Castoe T.A."/>
            <person name="Jezkova T."/>
        </authorList>
    </citation>
    <scope>NUCLEOTIDE SEQUENCE [LARGE SCALE GENOMIC DNA]</scope>
    <source>
        <strain evidence="3">NK-2021</strain>
    </source>
</reference>
<proteinExistence type="predicted"/>
<evidence type="ECO:0000256" key="1">
    <source>
        <dbReference type="SAM" id="Coils"/>
    </source>
</evidence>
<protein>
    <submittedName>
        <fullName evidence="3">Uncharacterized protein</fullName>
    </submittedName>
</protein>
<gene>
    <name evidence="3" type="ORF">JD844_025861</name>
</gene>
<organism evidence="3 4">
    <name type="scientific">Phrynosoma platyrhinos</name>
    <name type="common">Desert horned lizard</name>
    <dbReference type="NCBI Taxonomy" id="52577"/>
    <lineage>
        <taxon>Eukaryota</taxon>
        <taxon>Metazoa</taxon>
        <taxon>Chordata</taxon>
        <taxon>Craniata</taxon>
        <taxon>Vertebrata</taxon>
        <taxon>Euteleostomi</taxon>
        <taxon>Lepidosauria</taxon>
        <taxon>Squamata</taxon>
        <taxon>Bifurcata</taxon>
        <taxon>Unidentata</taxon>
        <taxon>Episquamata</taxon>
        <taxon>Toxicofera</taxon>
        <taxon>Iguania</taxon>
        <taxon>Phrynosomatidae</taxon>
        <taxon>Phrynosomatinae</taxon>
        <taxon>Phrynosoma</taxon>
    </lineage>
</organism>
<dbReference type="PANTHER" id="PTHR21625">
    <property type="entry name" value="NYD-SP28 PROTEIN"/>
    <property type="match status" value="1"/>
</dbReference>
<dbReference type="InterPro" id="IPR039750">
    <property type="entry name" value="DRC1/DRC2"/>
</dbReference>